<proteinExistence type="predicted"/>
<dbReference type="InterPro" id="IPR023187">
    <property type="entry name" value="Tscrpt_reg_MarR-type_CS"/>
</dbReference>
<evidence type="ECO:0000256" key="2">
    <source>
        <dbReference type="ARBA" id="ARBA00023125"/>
    </source>
</evidence>
<dbReference type="EMBL" id="BAAAKJ010000131">
    <property type="protein sequence ID" value="GAA1392831.1"/>
    <property type="molecule type" value="Genomic_DNA"/>
</dbReference>
<dbReference type="SMART" id="SM00347">
    <property type="entry name" value="HTH_MARR"/>
    <property type="match status" value="1"/>
</dbReference>
<dbReference type="Gene3D" id="1.10.10.10">
    <property type="entry name" value="Winged helix-like DNA-binding domain superfamily/Winged helix DNA-binding domain"/>
    <property type="match status" value="1"/>
</dbReference>
<evidence type="ECO:0000259" key="4">
    <source>
        <dbReference type="PROSITE" id="PS50995"/>
    </source>
</evidence>
<keyword evidence="6" id="KW-1185">Reference proteome</keyword>
<name>A0ABN1XY30_9ACTN</name>
<accession>A0ABN1XY30</accession>
<organism evidence="5 6">
    <name type="scientific">Kitasatospora putterlickiae</name>
    <dbReference type="NCBI Taxonomy" id="221725"/>
    <lineage>
        <taxon>Bacteria</taxon>
        <taxon>Bacillati</taxon>
        <taxon>Actinomycetota</taxon>
        <taxon>Actinomycetes</taxon>
        <taxon>Kitasatosporales</taxon>
        <taxon>Streptomycetaceae</taxon>
        <taxon>Kitasatospora</taxon>
    </lineage>
</organism>
<dbReference type="Proteomes" id="UP001499863">
    <property type="component" value="Unassembled WGS sequence"/>
</dbReference>
<evidence type="ECO:0000313" key="5">
    <source>
        <dbReference type="EMBL" id="GAA1392831.1"/>
    </source>
</evidence>
<dbReference type="PROSITE" id="PS50995">
    <property type="entry name" value="HTH_MARR_2"/>
    <property type="match status" value="1"/>
</dbReference>
<dbReference type="PANTHER" id="PTHR33164:SF43">
    <property type="entry name" value="HTH-TYPE TRANSCRIPTIONAL REPRESSOR YETL"/>
    <property type="match status" value="1"/>
</dbReference>
<dbReference type="SUPFAM" id="SSF46785">
    <property type="entry name" value="Winged helix' DNA-binding domain"/>
    <property type="match status" value="1"/>
</dbReference>
<dbReference type="PROSITE" id="PS01117">
    <property type="entry name" value="HTH_MARR_1"/>
    <property type="match status" value="1"/>
</dbReference>
<evidence type="ECO:0000313" key="6">
    <source>
        <dbReference type="Proteomes" id="UP001499863"/>
    </source>
</evidence>
<sequence length="173" mass="19431">MRPVLRVMSRSGPDRDISAAALGLTMLWLADDVIATVNRKLDRLGISENKLDILMIFAAQSAEDEKSHGMRQTPSGISDYFGISKASATGVIDWLEKRGLITRTRQVQDRRSTPIEITPTGERFVADAVPVFEGACRDLVGTLSDRDRKDLQRILDKLWVHLKDSEFWSTDED</sequence>
<dbReference type="InterPro" id="IPR039422">
    <property type="entry name" value="MarR/SlyA-like"/>
</dbReference>
<keyword evidence="2" id="KW-0238">DNA-binding</keyword>
<dbReference type="InterPro" id="IPR036388">
    <property type="entry name" value="WH-like_DNA-bd_sf"/>
</dbReference>
<keyword evidence="1" id="KW-0805">Transcription regulation</keyword>
<reference evidence="5 6" key="1">
    <citation type="journal article" date="2019" name="Int. J. Syst. Evol. Microbiol.">
        <title>The Global Catalogue of Microorganisms (GCM) 10K type strain sequencing project: providing services to taxonomists for standard genome sequencing and annotation.</title>
        <authorList>
            <consortium name="The Broad Institute Genomics Platform"/>
            <consortium name="The Broad Institute Genome Sequencing Center for Infectious Disease"/>
            <person name="Wu L."/>
            <person name="Ma J."/>
        </authorList>
    </citation>
    <scope>NUCLEOTIDE SEQUENCE [LARGE SCALE GENOMIC DNA]</scope>
    <source>
        <strain evidence="5 6">JCM 12393</strain>
    </source>
</reference>
<feature type="domain" description="HTH marR-type" evidence="4">
    <location>
        <begin position="1"/>
        <end position="160"/>
    </location>
</feature>
<dbReference type="InterPro" id="IPR000835">
    <property type="entry name" value="HTH_MarR-typ"/>
</dbReference>
<dbReference type="InterPro" id="IPR036390">
    <property type="entry name" value="WH_DNA-bd_sf"/>
</dbReference>
<dbReference type="PANTHER" id="PTHR33164">
    <property type="entry name" value="TRANSCRIPTIONAL REGULATOR, MARR FAMILY"/>
    <property type="match status" value="1"/>
</dbReference>
<gene>
    <name evidence="5" type="ORF">GCM10009639_25040</name>
</gene>
<dbReference type="Pfam" id="PF01047">
    <property type="entry name" value="MarR"/>
    <property type="match status" value="1"/>
</dbReference>
<evidence type="ECO:0000256" key="3">
    <source>
        <dbReference type="ARBA" id="ARBA00023163"/>
    </source>
</evidence>
<evidence type="ECO:0000256" key="1">
    <source>
        <dbReference type="ARBA" id="ARBA00023015"/>
    </source>
</evidence>
<protein>
    <submittedName>
        <fullName evidence="5">MarR family transcriptional regulator</fullName>
    </submittedName>
</protein>
<dbReference type="PRINTS" id="PR00598">
    <property type="entry name" value="HTHMARR"/>
</dbReference>
<keyword evidence="3" id="KW-0804">Transcription</keyword>
<comment type="caution">
    <text evidence="5">The sequence shown here is derived from an EMBL/GenBank/DDBJ whole genome shotgun (WGS) entry which is preliminary data.</text>
</comment>